<dbReference type="Pfam" id="PF08241">
    <property type="entry name" value="Methyltransf_11"/>
    <property type="match status" value="1"/>
</dbReference>
<organism evidence="6 7">
    <name type="scientific">Phaeodactylum tricornutum (strain CCAP 1055/1)</name>
    <dbReference type="NCBI Taxonomy" id="556484"/>
    <lineage>
        <taxon>Eukaryota</taxon>
        <taxon>Sar</taxon>
        <taxon>Stramenopiles</taxon>
        <taxon>Ochrophyta</taxon>
        <taxon>Bacillariophyta</taxon>
        <taxon>Bacillariophyceae</taxon>
        <taxon>Bacillariophycidae</taxon>
        <taxon>Naviculales</taxon>
        <taxon>Phaeodactylaceae</taxon>
        <taxon>Phaeodactylum</taxon>
    </lineage>
</organism>
<dbReference type="HOGENOM" id="CLU_644761_0_0_1"/>
<dbReference type="AlphaFoldDB" id="B7FYD0"/>
<dbReference type="GO" id="GO:0008757">
    <property type="term" value="F:S-adenosylmethionine-dependent methyltransferase activity"/>
    <property type="evidence" value="ECO:0007669"/>
    <property type="project" value="InterPro"/>
</dbReference>
<feature type="compositionally biased region" description="Basic and acidic residues" evidence="4">
    <location>
        <begin position="1"/>
        <end position="12"/>
    </location>
</feature>
<dbReference type="InterPro" id="IPR051419">
    <property type="entry name" value="Lys/N-term_MeTrsfase_sf"/>
</dbReference>
<evidence type="ECO:0000256" key="2">
    <source>
        <dbReference type="ARBA" id="ARBA00022603"/>
    </source>
</evidence>
<dbReference type="OMA" id="TEATWEI"/>
<keyword evidence="3" id="KW-0808">Transferase</keyword>
<dbReference type="EMBL" id="CM000610">
    <property type="protein sequence ID" value="EEC48901.1"/>
    <property type="molecule type" value="Genomic_DNA"/>
</dbReference>
<name>B7FYD0_PHATC</name>
<comment type="similarity">
    <text evidence="1">Belongs to the methyltransferase superfamily.</text>
</comment>
<evidence type="ECO:0000256" key="4">
    <source>
        <dbReference type="SAM" id="MobiDB-lite"/>
    </source>
</evidence>
<dbReference type="GO" id="GO:0032259">
    <property type="term" value="P:methylation"/>
    <property type="evidence" value="ECO:0007669"/>
    <property type="project" value="UniProtKB-KW"/>
</dbReference>
<keyword evidence="2" id="KW-0489">Methyltransferase</keyword>
<evidence type="ECO:0000256" key="3">
    <source>
        <dbReference type="ARBA" id="ARBA00022679"/>
    </source>
</evidence>
<sequence>MVTSPYEREEPKPAPPAYGSREYWERRYDQQFQTVSQPVAGEAEADDGTLPYHAWYFTYHDLRPLILPLILGGREESRQIMEGAGQLEGTISNRETVYQDESTESSLKTIDLESVRKSKKARLNNSPGSGDPLPPDDPGHDGKVLIEDNPNNSSEEIVDNRSLETSDEDDEGDCDIVEEECGSDSDTEEPAPRDGLANSGPISVIEIGCGDVPLGAGLALELREMESETGQPVNSIAKRIVCTDYSSVVVNAMKEQYTTKPAIADCNSHKFVEIGNVQLHFEEADARNLPYEDGTFELVLEKGTLDAMLSDKDEGVRNCISIVKESGRVLKVGGYIVLISHLNAHTSKGLGWLQDVVFEGLKRADTEATWEIEVHGNDEAVAEDSEAVPAGSPGPAVYIIQKKPPSEHSECSADKNPLMPVKFYSY</sequence>
<evidence type="ECO:0000313" key="7">
    <source>
        <dbReference type="Proteomes" id="UP000000759"/>
    </source>
</evidence>
<dbReference type="PaxDb" id="2850-Phatr45639"/>
<dbReference type="Gene3D" id="3.40.50.150">
    <property type="entry name" value="Vaccinia Virus protein VP39"/>
    <property type="match status" value="1"/>
</dbReference>
<feature type="region of interest" description="Disordered" evidence="4">
    <location>
        <begin position="84"/>
        <end position="199"/>
    </location>
</feature>
<keyword evidence="7" id="KW-1185">Reference proteome</keyword>
<reference evidence="7" key="2">
    <citation type="submission" date="2008-08" db="EMBL/GenBank/DDBJ databases">
        <authorList>
            <consortium name="Diatom Consortium"/>
            <person name="Grigoriev I."/>
            <person name="Grimwood J."/>
            <person name="Kuo A."/>
            <person name="Otillar R.P."/>
            <person name="Salamov A."/>
            <person name="Detter J.C."/>
            <person name="Lindquist E."/>
            <person name="Shapiro H."/>
            <person name="Lucas S."/>
            <person name="Glavina del Rio T."/>
            <person name="Pitluck S."/>
            <person name="Rokhsar D."/>
            <person name="Bowler C."/>
        </authorList>
    </citation>
    <scope>GENOME REANNOTATION</scope>
    <source>
        <strain evidence="7">CCAP 1055/1</strain>
    </source>
</reference>
<dbReference type="RefSeq" id="XP_002179915.1">
    <property type="nucleotide sequence ID" value="XM_002179879.1"/>
</dbReference>
<feature type="domain" description="Methyltransferase type 11" evidence="5">
    <location>
        <begin position="230"/>
        <end position="337"/>
    </location>
</feature>
<dbReference type="KEGG" id="pti:PHATRDRAFT_45639"/>
<feature type="compositionally biased region" description="Acidic residues" evidence="4">
    <location>
        <begin position="165"/>
        <end position="189"/>
    </location>
</feature>
<dbReference type="PANTHER" id="PTHR12176:SF80">
    <property type="entry name" value="EEF1A LYSINE METHYLTRANSFERASE 4"/>
    <property type="match status" value="1"/>
</dbReference>
<protein>
    <recommendedName>
        <fullName evidence="5">Methyltransferase type 11 domain-containing protein</fullName>
    </recommendedName>
</protein>
<feature type="region of interest" description="Disordered" evidence="4">
    <location>
        <begin position="1"/>
        <end position="22"/>
    </location>
</feature>
<dbReference type="SUPFAM" id="SSF53335">
    <property type="entry name" value="S-adenosyl-L-methionine-dependent methyltransferases"/>
    <property type="match status" value="1"/>
</dbReference>
<dbReference type="InterPro" id="IPR029063">
    <property type="entry name" value="SAM-dependent_MTases_sf"/>
</dbReference>
<proteinExistence type="inferred from homology"/>
<dbReference type="InParanoid" id="B7FYD0"/>
<dbReference type="OrthoDB" id="411785at2759"/>
<dbReference type="GeneID" id="7200671"/>
<dbReference type="PANTHER" id="PTHR12176">
    <property type="entry name" value="SAM-DEPENDENT METHYLTRANSFERASE SUPERFAMILY PROTEIN"/>
    <property type="match status" value="1"/>
</dbReference>
<dbReference type="CDD" id="cd02440">
    <property type="entry name" value="AdoMet_MTases"/>
    <property type="match status" value="1"/>
</dbReference>
<gene>
    <name evidence="6" type="ORF">PHATRDRAFT_45639</name>
</gene>
<evidence type="ECO:0000256" key="1">
    <source>
        <dbReference type="ARBA" id="ARBA00008361"/>
    </source>
</evidence>
<dbReference type="eggNOG" id="KOG2352">
    <property type="taxonomic scope" value="Eukaryota"/>
</dbReference>
<dbReference type="InterPro" id="IPR013216">
    <property type="entry name" value="Methyltransf_11"/>
</dbReference>
<evidence type="ECO:0000313" key="6">
    <source>
        <dbReference type="EMBL" id="EEC48901.1"/>
    </source>
</evidence>
<reference evidence="6 7" key="1">
    <citation type="journal article" date="2008" name="Nature">
        <title>The Phaeodactylum genome reveals the evolutionary history of diatom genomes.</title>
        <authorList>
            <person name="Bowler C."/>
            <person name="Allen A.E."/>
            <person name="Badger J.H."/>
            <person name="Grimwood J."/>
            <person name="Jabbari K."/>
            <person name="Kuo A."/>
            <person name="Maheswari U."/>
            <person name="Martens C."/>
            <person name="Maumus F."/>
            <person name="Otillar R.P."/>
            <person name="Rayko E."/>
            <person name="Salamov A."/>
            <person name="Vandepoele K."/>
            <person name="Beszteri B."/>
            <person name="Gruber A."/>
            <person name="Heijde M."/>
            <person name="Katinka M."/>
            <person name="Mock T."/>
            <person name="Valentin K."/>
            <person name="Verret F."/>
            <person name="Berges J.A."/>
            <person name="Brownlee C."/>
            <person name="Cadoret J.P."/>
            <person name="Chiovitti A."/>
            <person name="Choi C.J."/>
            <person name="Coesel S."/>
            <person name="De Martino A."/>
            <person name="Detter J.C."/>
            <person name="Durkin C."/>
            <person name="Falciatore A."/>
            <person name="Fournet J."/>
            <person name="Haruta M."/>
            <person name="Huysman M.J."/>
            <person name="Jenkins B.D."/>
            <person name="Jiroutova K."/>
            <person name="Jorgensen R.E."/>
            <person name="Joubert Y."/>
            <person name="Kaplan A."/>
            <person name="Kroger N."/>
            <person name="Kroth P.G."/>
            <person name="La Roche J."/>
            <person name="Lindquist E."/>
            <person name="Lommer M."/>
            <person name="Martin-Jezequel V."/>
            <person name="Lopez P.J."/>
            <person name="Lucas S."/>
            <person name="Mangogna M."/>
            <person name="McGinnis K."/>
            <person name="Medlin L.K."/>
            <person name="Montsant A."/>
            <person name="Oudot-Le Secq M.P."/>
            <person name="Napoli C."/>
            <person name="Obornik M."/>
            <person name="Parker M.S."/>
            <person name="Petit J.L."/>
            <person name="Porcel B.M."/>
            <person name="Poulsen N."/>
            <person name="Robison M."/>
            <person name="Rychlewski L."/>
            <person name="Rynearson T.A."/>
            <person name="Schmutz J."/>
            <person name="Shapiro H."/>
            <person name="Siaut M."/>
            <person name="Stanley M."/>
            <person name="Sussman M.R."/>
            <person name="Taylor A.R."/>
            <person name="Vardi A."/>
            <person name="von Dassow P."/>
            <person name="Vyverman W."/>
            <person name="Willis A."/>
            <person name="Wyrwicz L.S."/>
            <person name="Rokhsar D.S."/>
            <person name="Weissenbach J."/>
            <person name="Armbrust E.V."/>
            <person name="Green B.R."/>
            <person name="Van de Peer Y."/>
            <person name="Grigoriev I.V."/>
        </authorList>
    </citation>
    <scope>NUCLEOTIDE SEQUENCE [LARGE SCALE GENOMIC DNA]</scope>
    <source>
        <strain evidence="6 7">CCAP 1055/1</strain>
    </source>
</reference>
<accession>B7FYD0</accession>
<evidence type="ECO:0000259" key="5">
    <source>
        <dbReference type="Pfam" id="PF08241"/>
    </source>
</evidence>
<feature type="compositionally biased region" description="Basic and acidic residues" evidence="4">
    <location>
        <begin position="137"/>
        <end position="146"/>
    </location>
</feature>
<feature type="compositionally biased region" description="Polar residues" evidence="4">
    <location>
        <begin position="89"/>
        <end position="108"/>
    </location>
</feature>
<dbReference type="Proteomes" id="UP000000759">
    <property type="component" value="Chromosome 7"/>
</dbReference>